<evidence type="ECO:0000313" key="3">
    <source>
        <dbReference type="Proteomes" id="UP000266841"/>
    </source>
</evidence>
<evidence type="ECO:0000313" key="2">
    <source>
        <dbReference type="EMBL" id="EJK57337.1"/>
    </source>
</evidence>
<dbReference type="EMBL" id="AGNL01028532">
    <property type="protein sequence ID" value="EJK57337.1"/>
    <property type="molecule type" value="Genomic_DNA"/>
</dbReference>
<reference evidence="2 3" key="1">
    <citation type="journal article" date="2012" name="Genome Biol.">
        <title>Genome and low-iron response of an oceanic diatom adapted to chronic iron limitation.</title>
        <authorList>
            <person name="Lommer M."/>
            <person name="Specht M."/>
            <person name="Roy A.S."/>
            <person name="Kraemer L."/>
            <person name="Andreson R."/>
            <person name="Gutowska M.A."/>
            <person name="Wolf J."/>
            <person name="Bergner S.V."/>
            <person name="Schilhabel M.B."/>
            <person name="Klostermeier U.C."/>
            <person name="Beiko R.G."/>
            <person name="Rosenstiel P."/>
            <person name="Hippler M."/>
            <person name="Laroche J."/>
        </authorList>
    </citation>
    <scope>NUCLEOTIDE SEQUENCE [LARGE SCALE GENOMIC DNA]</scope>
    <source>
        <strain evidence="2 3">CCMP1005</strain>
    </source>
</reference>
<proteinExistence type="predicted"/>
<protein>
    <submittedName>
        <fullName evidence="2">Uncharacterized protein</fullName>
    </submittedName>
</protein>
<keyword evidence="3" id="KW-1185">Reference proteome</keyword>
<dbReference type="AlphaFoldDB" id="K0SFD2"/>
<name>K0SFD2_THAOC</name>
<gene>
    <name evidence="2" type="ORF">THAOC_22627</name>
</gene>
<feature type="region of interest" description="Disordered" evidence="1">
    <location>
        <begin position="1"/>
        <end position="53"/>
    </location>
</feature>
<evidence type="ECO:0000256" key="1">
    <source>
        <dbReference type="SAM" id="MobiDB-lite"/>
    </source>
</evidence>
<dbReference type="Proteomes" id="UP000266841">
    <property type="component" value="Unassembled WGS sequence"/>
</dbReference>
<feature type="non-terminal residue" evidence="2">
    <location>
        <position position="1"/>
    </location>
</feature>
<accession>K0SFD2</accession>
<comment type="caution">
    <text evidence="2">The sequence shown here is derived from an EMBL/GenBank/DDBJ whole genome shotgun (WGS) entry which is preliminary data.</text>
</comment>
<organism evidence="2 3">
    <name type="scientific">Thalassiosira oceanica</name>
    <name type="common">Marine diatom</name>
    <dbReference type="NCBI Taxonomy" id="159749"/>
    <lineage>
        <taxon>Eukaryota</taxon>
        <taxon>Sar</taxon>
        <taxon>Stramenopiles</taxon>
        <taxon>Ochrophyta</taxon>
        <taxon>Bacillariophyta</taxon>
        <taxon>Coscinodiscophyceae</taxon>
        <taxon>Thalassiosirophycidae</taxon>
        <taxon>Thalassiosirales</taxon>
        <taxon>Thalassiosiraceae</taxon>
        <taxon>Thalassiosira</taxon>
    </lineage>
</organism>
<sequence>APAAPSPEPEEDGLAARAGEDLPPVEAGETAADRGHERVGPAGPQAAAGDVHGVPAEVAAEEGVRGEGEEHVVEQGRRVGVEDARPAAAVVLAVRSR</sequence>